<evidence type="ECO:0000313" key="2">
    <source>
        <dbReference type="EMBL" id="NXD18613.1"/>
    </source>
</evidence>
<dbReference type="InterPro" id="IPR013320">
    <property type="entry name" value="ConA-like_dom_sf"/>
</dbReference>
<dbReference type="Proteomes" id="UP000661971">
    <property type="component" value="Unassembled WGS sequence"/>
</dbReference>
<protein>
    <submittedName>
        <fullName evidence="2">TRI15 protein</fullName>
    </submittedName>
</protein>
<accession>A0A851TRS4</accession>
<name>A0A851TRS4_9AVES</name>
<dbReference type="PANTHER" id="PTHR24103">
    <property type="entry name" value="E3 UBIQUITIN-PROTEIN LIGASE TRIM"/>
    <property type="match status" value="1"/>
</dbReference>
<dbReference type="InterPro" id="IPR003877">
    <property type="entry name" value="SPRY_dom"/>
</dbReference>
<evidence type="ECO:0000259" key="1">
    <source>
        <dbReference type="PROSITE" id="PS50188"/>
    </source>
</evidence>
<feature type="non-terminal residue" evidence="2">
    <location>
        <position position="1"/>
    </location>
</feature>
<dbReference type="InterPro" id="IPR050143">
    <property type="entry name" value="TRIM/RBCC"/>
</dbReference>
<dbReference type="Pfam" id="PF00622">
    <property type="entry name" value="SPRY"/>
    <property type="match status" value="1"/>
</dbReference>
<dbReference type="InterPro" id="IPR043136">
    <property type="entry name" value="B30.2/SPRY_sf"/>
</dbReference>
<comment type="caution">
    <text evidence="2">The sequence shown here is derived from an EMBL/GenBank/DDBJ whole genome shotgun (WGS) entry which is preliminary data.</text>
</comment>
<proteinExistence type="predicted"/>
<dbReference type="Gene3D" id="2.60.120.920">
    <property type="match status" value="1"/>
</dbReference>
<dbReference type="AlphaFoldDB" id="A0A851TRS4"/>
<dbReference type="PROSITE" id="PS50188">
    <property type="entry name" value="B302_SPRY"/>
    <property type="match status" value="1"/>
</dbReference>
<gene>
    <name evidence="2" type="primary">Trim15</name>
    <name evidence="2" type="ORF">NOTNIG_R14725</name>
</gene>
<sequence>ALTSQERRALSRDGVPRRVRVCLDYEGGRVAFFDADTRSVIFAFPAASFQGEKVHPWFLVWNEGSRITLCP</sequence>
<keyword evidence="3" id="KW-1185">Reference proteome</keyword>
<organism evidence="2 3">
    <name type="scientific">Nothocercus nigrocapillus</name>
    <dbReference type="NCBI Taxonomy" id="1977171"/>
    <lineage>
        <taxon>Eukaryota</taxon>
        <taxon>Metazoa</taxon>
        <taxon>Chordata</taxon>
        <taxon>Craniata</taxon>
        <taxon>Vertebrata</taxon>
        <taxon>Euteleostomi</taxon>
        <taxon>Archelosauria</taxon>
        <taxon>Archosauria</taxon>
        <taxon>Dinosauria</taxon>
        <taxon>Saurischia</taxon>
        <taxon>Theropoda</taxon>
        <taxon>Coelurosauria</taxon>
        <taxon>Aves</taxon>
        <taxon>Palaeognathae</taxon>
        <taxon>Tinamiformes</taxon>
        <taxon>Tinamidae</taxon>
        <taxon>Nothocercus</taxon>
    </lineage>
</organism>
<feature type="domain" description="B30.2/SPRY" evidence="1">
    <location>
        <begin position="1"/>
        <end position="71"/>
    </location>
</feature>
<reference evidence="3" key="1">
    <citation type="submission" date="2023-07" db="EMBL/GenBank/DDBJ databases">
        <title>Bird 10,000 Genomes (B10K) Project - Family phase.</title>
        <authorList>
            <person name="Zhang G."/>
        </authorList>
    </citation>
    <scope>NUCLEOTIDE SEQUENCE [LARGE SCALE GENOMIC DNA]</scope>
</reference>
<dbReference type="EMBL" id="WBNA01001231">
    <property type="protein sequence ID" value="NXD18613.1"/>
    <property type="molecule type" value="Genomic_DNA"/>
</dbReference>
<dbReference type="SUPFAM" id="SSF49899">
    <property type="entry name" value="Concanavalin A-like lectins/glucanases"/>
    <property type="match status" value="1"/>
</dbReference>
<evidence type="ECO:0000313" key="3">
    <source>
        <dbReference type="Proteomes" id="UP000661971"/>
    </source>
</evidence>
<dbReference type="InterPro" id="IPR001870">
    <property type="entry name" value="B30.2/SPRY"/>
</dbReference>
<feature type="non-terminal residue" evidence="2">
    <location>
        <position position="71"/>
    </location>
</feature>